<evidence type="ECO:0000256" key="4">
    <source>
        <dbReference type="ARBA" id="ARBA00022723"/>
    </source>
</evidence>
<comment type="similarity">
    <text evidence="2">Belongs to the cytochrome P450 family.</text>
</comment>
<evidence type="ECO:0000256" key="3">
    <source>
        <dbReference type="ARBA" id="ARBA00022617"/>
    </source>
</evidence>
<dbReference type="GO" id="GO:0043386">
    <property type="term" value="P:mycotoxin biosynthetic process"/>
    <property type="evidence" value="ECO:0007669"/>
    <property type="project" value="UniProtKB-ARBA"/>
</dbReference>
<dbReference type="AlphaFoldDB" id="A0A9W9LVY8"/>
<dbReference type="SUPFAM" id="SSF48264">
    <property type="entry name" value="Cytochrome P450"/>
    <property type="match status" value="1"/>
</dbReference>
<evidence type="ECO:0000256" key="1">
    <source>
        <dbReference type="ARBA" id="ARBA00001971"/>
    </source>
</evidence>
<dbReference type="GO" id="GO:0016705">
    <property type="term" value="F:oxidoreductase activity, acting on paired donors, with incorporation or reduction of molecular oxygen"/>
    <property type="evidence" value="ECO:0007669"/>
    <property type="project" value="InterPro"/>
</dbReference>
<protein>
    <submittedName>
        <fullName evidence="9">Cytochrome P450</fullName>
    </submittedName>
</protein>
<keyword evidence="10" id="KW-1185">Reference proteome</keyword>
<dbReference type="PRINTS" id="PR00465">
    <property type="entry name" value="EP450IV"/>
</dbReference>
<dbReference type="PANTHER" id="PTHR24304">
    <property type="entry name" value="CYTOCHROME P450 FAMILY 7"/>
    <property type="match status" value="1"/>
</dbReference>
<dbReference type="InterPro" id="IPR050529">
    <property type="entry name" value="CYP450_sterol_14alpha_dmase"/>
</dbReference>
<keyword evidence="4 8" id="KW-0479">Metal-binding</keyword>
<dbReference type="Gene3D" id="1.10.630.10">
    <property type="entry name" value="Cytochrome P450"/>
    <property type="match status" value="1"/>
</dbReference>
<dbReference type="InterPro" id="IPR036396">
    <property type="entry name" value="Cyt_P450_sf"/>
</dbReference>
<proteinExistence type="inferred from homology"/>
<dbReference type="InterPro" id="IPR002403">
    <property type="entry name" value="Cyt_P450_E_grp-IV"/>
</dbReference>
<dbReference type="Pfam" id="PF00067">
    <property type="entry name" value="p450"/>
    <property type="match status" value="1"/>
</dbReference>
<organism evidence="9 10">
    <name type="scientific">Penicillium capsulatum</name>
    <dbReference type="NCBI Taxonomy" id="69766"/>
    <lineage>
        <taxon>Eukaryota</taxon>
        <taxon>Fungi</taxon>
        <taxon>Dikarya</taxon>
        <taxon>Ascomycota</taxon>
        <taxon>Pezizomycotina</taxon>
        <taxon>Eurotiomycetes</taxon>
        <taxon>Eurotiomycetidae</taxon>
        <taxon>Eurotiales</taxon>
        <taxon>Aspergillaceae</taxon>
        <taxon>Penicillium</taxon>
    </lineage>
</organism>
<evidence type="ECO:0000256" key="8">
    <source>
        <dbReference type="PIRSR" id="PIRSR602403-1"/>
    </source>
</evidence>
<name>A0A9W9LVY8_9EURO</name>
<dbReference type="PANTHER" id="PTHR24304:SF2">
    <property type="entry name" value="24-HYDROXYCHOLESTEROL 7-ALPHA-HYDROXYLASE"/>
    <property type="match status" value="1"/>
</dbReference>
<dbReference type="CDD" id="cd11040">
    <property type="entry name" value="CYP7_CYP8-like"/>
    <property type="match status" value="1"/>
</dbReference>
<dbReference type="GO" id="GO:0005506">
    <property type="term" value="F:iron ion binding"/>
    <property type="evidence" value="ECO:0007669"/>
    <property type="project" value="InterPro"/>
</dbReference>
<dbReference type="GO" id="GO:0020037">
    <property type="term" value="F:heme binding"/>
    <property type="evidence" value="ECO:0007669"/>
    <property type="project" value="InterPro"/>
</dbReference>
<dbReference type="OrthoDB" id="3366823at2759"/>
<accession>A0A9W9LVY8</accession>
<evidence type="ECO:0000256" key="2">
    <source>
        <dbReference type="ARBA" id="ARBA00010617"/>
    </source>
</evidence>
<gene>
    <name evidence="9" type="ORF">N7492_002725</name>
</gene>
<dbReference type="Proteomes" id="UP001146351">
    <property type="component" value="Unassembled WGS sequence"/>
</dbReference>
<keyword evidence="3 8" id="KW-0349">Heme</keyword>
<keyword evidence="6 8" id="KW-0408">Iron</keyword>
<comment type="cofactor">
    <cofactor evidence="1 8">
        <name>heme</name>
        <dbReference type="ChEBI" id="CHEBI:30413"/>
    </cofactor>
</comment>
<evidence type="ECO:0000313" key="10">
    <source>
        <dbReference type="Proteomes" id="UP001146351"/>
    </source>
</evidence>
<reference evidence="9" key="2">
    <citation type="journal article" date="2023" name="IMA Fungus">
        <title>Comparative genomic study of the Penicillium genus elucidates a diverse pangenome and 15 lateral gene transfer events.</title>
        <authorList>
            <person name="Petersen C."/>
            <person name="Sorensen T."/>
            <person name="Nielsen M.R."/>
            <person name="Sondergaard T.E."/>
            <person name="Sorensen J.L."/>
            <person name="Fitzpatrick D.A."/>
            <person name="Frisvad J.C."/>
            <person name="Nielsen K.L."/>
        </authorList>
    </citation>
    <scope>NUCLEOTIDE SEQUENCE</scope>
    <source>
        <strain evidence="9">IBT 21917</strain>
    </source>
</reference>
<evidence type="ECO:0000256" key="7">
    <source>
        <dbReference type="ARBA" id="ARBA00023033"/>
    </source>
</evidence>
<evidence type="ECO:0000256" key="6">
    <source>
        <dbReference type="ARBA" id="ARBA00023004"/>
    </source>
</evidence>
<evidence type="ECO:0000256" key="5">
    <source>
        <dbReference type="ARBA" id="ARBA00023002"/>
    </source>
</evidence>
<keyword evidence="7" id="KW-0503">Monooxygenase</keyword>
<dbReference type="GO" id="GO:0008395">
    <property type="term" value="F:steroid hydroxylase activity"/>
    <property type="evidence" value="ECO:0007669"/>
    <property type="project" value="TreeGrafter"/>
</dbReference>
<reference evidence="9" key="1">
    <citation type="submission" date="2022-11" db="EMBL/GenBank/DDBJ databases">
        <authorList>
            <person name="Petersen C."/>
        </authorList>
    </citation>
    <scope>NUCLEOTIDE SEQUENCE</scope>
    <source>
        <strain evidence="9">IBT 21917</strain>
    </source>
</reference>
<dbReference type="InterPro" id="IPR001128">
    <property type="entry name" value="Cyt_P450"/>
</dbReference>
<dbReference type="EMBL" id="JAPQKO010000002">
    <property type="protein sequence ID" value="KAJ5179515.1"/>
    <property type="molecule type" value="Genomic_DNA"/>
</dbReference>
<sequence length="462" mass="52153">MGHDYYVVQGSDNVLPLLKQRSLSGFLIHGLFLHRVFGLPKSAAQRYDEDDSGEYTKPGVDSNVEPRNRMNHLTRRSFTSLLNGPGLTLLGKKLEGNLTGRLLSIHGDYGWTHGNNFLDIFETEVTSAVIDSICGPYLLRESPDFTKDLWTVDHNVLNLIFRLPWFITSKAHAAQSRGLAAIKRWYAWAQENFDPGSVSPEGDDPYWGTTYFRELLAMFAAVDGFDATGVASEVFAFIWGSNTNAIISAFWACLEVFRDPELLEEIRREATSCMIKQTGSDLRFDIPRLLQQPVMQAVFAETLRLRIHGFVMRASTKNDIVINEWKIPKNQMVLMSSTPGHMSPSVWCSGPGESRPVETFWPGRFLHYSDKTHFLEFSMKKAQGAWMPFGGSHHPCPGRHFSKLEIILTIALLTTTYDCEILARPENLQMSPRNFGLGVLGPAKKVPFRIRRRGSFTTVSRV</sequence>
<comment type="caution">
    <text evidence="9">The sequence shown here is derived from an EMBL/GenBank/DDBJ whole genome shotgun (WGS) entry which is preliminary data.</text>
</comment>
<keyword evidence="5" id="KW-0560">Oxidoreductase</keyword>
<evidence type="ECO:0000313" key="9">
    <source>
        <dbReference type="EMBL" id="KAJ5179515.1"/>
    </source>
</evidence>
<feature type="binding site" description="axial binding residue" evidence="8">
    <location>
        <position position="396"/>
    </location>
    <ligand>
        <name>heme</name>
        <dbReference type="ChEBI" id="CHEBI:30413"/>
    </ligand>
    <ligandPart>
        <name>Fe</name>
        <dbReference type="ChEBI" id="CHEBI:18248"/>
    </ligandPart>
</feature>